<organism evidence="1">
    <name type="scientific">marine metagenome</name>
    <dbReference type="NCBI Taxonomy" id="408172"/>
    <lineage>
        <taxon>unclassified sequences</taxon>
        <taxon>metagenomes</taxon>
        <taxon>ecological metagenomes</taxon>
    </lineage>
</organism>
<protein>
    <submittedName>
        <fullName evidence="1">Uncharacterized protein</fullName>
    </submittedName>
</protein>
<accession>A0A381SQJ8</accession>
<reference evidence="1" key="1">
    <citation type="submission" date="2018-05" db="EMBL/GenBank/DDBJ databases">
        <authorList>
            <person name="Lanie J.A."/>
            <person name="Ng W.-L."/>
            <person name="Kazmierczak K.M."/>
            <person name="Andrzejewski T.M."/>
            <person name="Davidsen T.M."/>
            <person name="Wayne K.J."/>
            <person name="Tettelin H."/>
            <person name="Glass J.I."/>
            <person name="Rusch D."/>
            <person name="Podicherti R."/>
            <person name="Tsui H.-C.T."/>
            <person name="Winkler M.E."/>
        </authorList>
    </citation>
    <scope>NUCLEOTIDE SEQUENCE</scope>
</reference>
<gene>
    <name evidence="1" type="ORF">METZ01_LOCUS58538</name>
</gene>
<dbReference type="EMBL" id="UINC01003366">
    <property type="protein sequence ID" value="SVA05684.1"/>
    <property type="molecule type" value="Genomic_DNA"/>
</dbReference>
<name>A0A381SQJ8_9ZZZZ</name>
<proteinExistence type="predicted"/>
<sequence>MDYIVKGVNMTQYIEAKEYFKYLSTLGVDEAKHTMRLYKKMKKRRGDFLAARFILEVYQKMNKDLEKGKQNGKKIQ</sequence>
<dbReference type="AlphaFoldDB" id="A0A381SQJ8"/>
<evidence type="ECO:0000313" key="1">
    <source>
        <dbReference type="EMBL" id="SVA05684.1"/>
    </source>
</evidence>